<dbReference type="RefSeq" id="WP_075269582.1">
    <property type="nucleotide sequence ID" value="NZ_CP014332.1"/>
</dbReference>
<proteinExistence type="predicted"/>
<dbReference type="OrthoDB" id="2149445at2"/>
<evidence type="ECO:0000313" key="2">
    <source>
        <dbReference type="Proteomes" id="UP000185473"/>
    </source>
</evidence>
<dbReference type="EMBL" id="CP014332">
    <property type="protein sequence ID" value="APS41754.1"/>
    <property type="molecule type" value="Genomic_DNA"/>
</dbReference>
<dbReference type="STRING" id="1631871.FOL01_0895"/>
<organism evidence="1 2">
    <name type="scientific">Weissella jogaejeotgali</name>
    <dbReference type="NCBI Taxonomy" id="1631871"/>
    <lineage>
        <taxon>Bacteria</taxon>
        <taxon>Bacillati</taxon>
        <taxon>Bacillota</taxon>
        <taxon>Bacilli</taxon>
        <taxon>Lactobacillales</taxon>
        <taxon>Lactobacillaceae</taxon>
        <taxon>Weissella</taxon>
    </lineage>
</organism>
<keyword evidence="2" id="KW-1185">Reference proteome</keyword>
<dbReference type="AlphaFoldDB" id="A0A1L6RB32"/>
<gene>
    <name evidence="1" type="ORF">FOL01_0895</name>
</gene>
<evidence type="ECO:0000313" key="1">
    <source>
        <dbReference type="EMBL" id="APS41754.1"/>
    </source>
</evidence>
<reference evidence="1 2" key="1">
    <citation type="submission" date="2016-02" db="EMBL/GenBank/DDBJ databases">
        <title>Complete Genome Sequence of Weissella jogaejeotgali FOL01.</title>
        <authorList>
            <person name="Lee J.-H."/>
            <person name="Ku H.-J."/>
        </authorList>
    </citation>
    <scope>NUCLEOTIDE SEQUENCE [LARGE SCALE GENOMIC DNA]</scope>
    <source>
        <strain evidence="1 2">FOL01</strain>
    </source>
</reference>
<sequence length="103" mass="11772">MANIIQVEGLSEHIIKVLNDESERNNVSRNALLQIIIDNFVQNLEQANATEILLEPLQDVTKQLNTLTHATTESQHAISKDLMTLNDSINRMIQYMYDDSYGR</sequence>
<protein>
    <recommendedName>
        <fullName evidence="3">Ribbon-helix-helix protein CopG domain-containing protein</fullName>
    </recommendedName>
</protein>
<accession>A0A1L6RB32</accession>
<evidence type="ECO:0008006" key="3">
    <source>
        <dbReference type="Google" id="ProtNLM"/>
    </source>
</evidence>
<name>A0A1L6RB32_9LACO</name>
<dbReference type="Proteomes" id="UP000185473">
    <property type="component" value="Chromosome"/>
</dbReference>
<dbReference type="KEGG" id="wjo:FOL01_0895"/>